<evidence type="ECO:0000313" key="4">
    <source>
        <dbReference type="EMBL" id="SMO94749.1"/>
    </source>
</evidence>
<feature type="domain" description="DUF4342" evidence="3">
    <location>
        <begin position="11"/>
        <end position="91"/>
    </location>
</feature>
<keyword evidence="2" id="KW-1133">Transmembrane helix</keyword>
<evidence type="ECO:0000259" key="3">
    <source>
        <dbReference type="Pfam" id="PF14242"/>
    </source>
</evidence>
<dbReference type="Pfam" id="PF14242">
    <property type="entry name" value="DUF4342"/>
    <property type="match status" value="1"/>
</dbReference>
<gene>
    <name evidence="4" type="ORF">SAMN06265219_11823</name>
</gene>
<keyword evidence="2" id="KW-0472">Membrane</keyword>
<feature type="compositionally biased region" description="Acidic residues" evidence="1">
    <location>
        <begin position="105"/>
        <end position="126"/>
    </location>
</feature>
<accession>A0A521FF41</accession>
<dbReference type="EMBL" id="FXTP01000018">
    <property type="protein sequence ID" value="SMO94749.1"/>
    <property type="molecule type" value="Genomic_DNA"/>
</dbReference>
<feature type="compositionally biased region" description="Basic and acidic residues" evidence="1">
    <location>
        <begin position="127"/>
        <end position="139"/>
    </location>
</feature>
<evidence type="ECO:0000256" key="2">
    <source>
        <dbReference type="SAM" id="Phobius"/>
    </source>
</evidence>
<proteinExistence type="predicted"/>
<feature type="transmembrane region" description="Helical" evidence="2">
    <location>
        <begin position="57"/>
        <end position="82"/>
    </location>
</feature>
<dbReference type="AlphaFoldDB" id="A0A521FF41"/>
<protein>
    <recommendedName>
        <fullName evidence="3">DUF4342 domain-containing protein</fullName>
    </recommendedName>
</protein>
<sequence>MKKEDAKTKAKTIYEEIQGGVNEVIKQIRKLIKEGSARKLIIKNKEGEVKFETNLTVGVGGVTLAAAMAPVISAIGMFAMFINDYQIIVEREVTDEDEYSVDAEIIDIEDEEEEEESSETDSDSEEKEEKTVGKKKDEK</sequence>
<dbReference type="OrthoDB" id="1525283at2"/>
<reference evidence="4 5" key="1">
    <citation type="submission" date="2017-05" db="EMBL/GenBank/DDBJ databases">
        <authorList>
            <person name="Varghese N."/>
            <person name="Submissions S."/>
        </authorList>
    </citation>
    <scope>NUCLEOTIDE SEQUENCE [LARGE SCALE GENOMIC DNA]</scope>
    <source>
        <strain evidence="4 5">DSM 21985</strain>
    </source>
</reference>
<name>A0A521FF41_9BACT</name>
<organism evidence="4 5">
    <name type="scientific">Gracilimonas mengyeensis</name>
    <dbReference type="NCBI Taxonomy" id="1302730"/>
    <lineage>
        <taxon>Bacteria</taxon>
        <taxon>Pseudomonadati</taxon>
        <taxon>Balneolota</taxon>
        <taxon>Balneolia</taxon>
        <taxon>Balneolales</taxon>
        <taxon>Balneolaceae</taxon>
        <taxon>Gracilimonas</taxon>
    </lineage>
</organism>
<dbReference type="Proteomes" id="UP000317557">
    <property type="component" value="Unassembled WGS sequence"/>
</dbReference>
<keyword evidence="2" id="KW-0812">Transmembrane</keyword>
<dbReference type="RefSeq" id="WP_142456011.1">
    <property type="nucleotide sequence ID" value="NZ_FXTP01000018.1"/>
</dbReference>
<dbReference type="InterPro" id="IPR025642">
    <property type="entry name" value="DUF4342"/>
</dbReference>
<evidence type="ECO:0000256" key="1">
    <source>
        <dbReference type="SAM" id="MobiDB-lite"/>
    </source>
</evidence>
<evidence type="ECO:0000313" key="5">
    <source>
        <dbReference type="Proteomes" id="UP000317557"/>
    </source>
</evidence>
<keyword evidence="5" id="KW-1185">Reference proteome</keyword>
<feature type="region of interest" description="Disordered" evidence="1">
    <location>
        <begin position="105"/>
        <end position="139"/>
    </location>
</feature>